<comment type="subcellular location">
    <subcellularLocation>
        <location evidence="1">Membrane</location>
        <topology evidence="1">Peripheral membrane protein</topology>
    </subcellularLocation>
</comment>
<name>A0ABD3PSJ0_9STRA</name>
<keyword evidence="2 5" id="KW-0602">Photosynthesis</keyword>
<dbReference type="PANTHER" id="PTHR34963:SF2">
    <property type="entry name" value="PHOTOSYSTEM II REACTION CENTER PSB28 PROTEIN, CHLOROPLASTIC"/>
    <property type="match status" value="1"/>
</dbReference>
<dbReference type="GO" id="GO:0015979">
    <property type="term" value="P:photosynthesis"/>
    <property type="evidence" value="ECO:0007669"/>
    <property type="project" value="UniProtKB-KW"/>
</dbReference>
<keyword evidence="7" id="KW-1185">Reference proteome</keyword>
<evidence type="ECO:0000313" key="7">
    <source>
        <dbReference type="Proteomes" id="UP001530315"/>
    </source>
</evidence>
<dbReference type="InterPro" id="IPR038676">
    <property type="entry name" value="Psb28_c1_sf"/>
</dbReference>
<sequence length="63" mass="7137">MGMFLVDNEGELRSTDVNALFMNGKPQAIKSTLVMKSPEEWDRFMRFMEWYGEANGLGCTKAG</sequence>
<dbReference type="PANTHER" id="PTHR34963">
    <property type="match status" value="1"/>
</dbReference>
<dbReference type="Proteomes" id="UP001530315">
    <property type="component" value="Unassembled WGS sequence"/>
</dbReference>
<evidence type="ECO:0000256" key="5">
    <source>
        <dbReference type="RuleBase" id="RU003509"/>
    </source>
</evidence>
<dbReference type="AlphaFoldDB" id="A0ABD3PSJ0"/>
<keyword evidence="4 5" id="KW-0604">Photosystem II</keyword>
<comment type="similarity">
    <text evidence="5">Belongs to the Psb28 family.</text>
</comment>
<evidence type="ECO:0000256" key="3">
    <source>
        <dbReference type="ARBA" id="ARBA00023136"/>
    </source>
</evidence>
<accession>A0ABD3PSJ0</accession>
<dbReference type="GO" id="GO:0009523">
    <property type="term" value="C:photosystem II"/>
    <property type="evidence" value="ECO:0007669"/>
    <property type="project" value="UniProtKB-KW"/>
</dbReference>
<proteinExistence type="inferred from homology"/>
<keyword evidence="3" id="KW-0472">Membrane</keyword>
<evidence type="ECO:0000313" key="6">
    <source>
        <dbReference type="EMBL" id="KAL3791049.1"/>
    </source>
</evidence>
<evidence type="ECO:0000256" key="4">
    <source>
        <dbReference type="ARBA" id="ARBA00023276"/>
    </source>
</evidence>
<evidence type="ECO:0000256" key="2">
    <source>
        <dbReference type="ARBA" id="ARBA00022531"/>
    </source>
</evidence>
<gene>
    <name evidence="6" type="ORF">ACHAW5_002826</name>
</gene>
<dbReference type="Pfam" id="PF03912">
    <property type="entry name" value="Psb28"/>
    <property type="match status" value="1"/>
</dbReference>
<organism evidence="6 7">
    <name type="scientific">Stephanodiscus triporus</name>
    <dbReference type="NCBI Taxonomy" id="2934178"/>
    <lineage>
        <taxon>Eukaryota</taxon>
        <taxon>Sar</taxon>
        <taxon>Stramenopiles</taxon>
        <taxon>Ochrophyta</taxon>
        <taxon>Bacillariophyta</taxon>
        <taxon>Coscinodiscophyceae</taxon>
        <taxon>Thalassiosirophycidae</taxon>
        <taxon>Stephanodiscales</taxon>
        <taxon>Stephanodiscaceae</taxon>
        <taxon>Stephanodiscus</taxon>
    </lineage>
</organism>
<comment type="caution">
    <text evidence="6">The sequence shown here is derived from an EMBL/GenBank/DDBJ whole genome shotgun (WGS) entry which is preliminary data.</text>
</comment>
<dbReference type="InterPro" id="IPR005610">
    <property type="entry name" value="PSII_Psb28_class-1"/>
</dbReference>
<protein>
    <recommendedName>
        <fullName evidence="5">Photosystem II reaction center Psb28 protein</fullName>
    </recommendedName>
</protein>
<dbReference type="Gene3D" id="2.40.30.220">
    <property type="entry name" value="Photosystem II Psb28"/>
    <property type="match status" value="1"/>
</dbReference>
<reference evidence="6 7" key="1">
    <citation type="submission" date="2024-10" db="EMBL/GenBank/DDBJ databases">
        <title>Updated reference genomes for cyclostephanoid diatoms.</title>
        <authorList>
            <person name="Roberts W.R."/>
            <person name="Alverson A.J."/>
        </authorList>
    </citation>
    <scope>NUCLEOTIDE SEQUENCE [LARGE SCALE GENOMIC DNA]</scope>
    <source>
        <strain evidence="6 7">AJA276-08</strain>
    </source>
</reference>
<evidence type="ECO:0000256" key="1">
    <source>
        <dbReference type="ARBA" id="ARBA00004170"/>
    </source>
</evidence>
<dbReference type="EMBL" id="JALLAZ020000608">
    <property type="protein sequence ID" value="KAL3791049.1"/>
    <property type="molecule type" value="Genomic_DNA"/>
</dbReference>
<dbReference type="NCBIfam" id="TIGR03047">
    <property type="entry name" value="PS_II_psb28"/>
    <property type="match status" value="1"/>
</dbReference>